<accession>A0A0R1X8U1</accession>
<dbReference type="InterPro" id="IPR048395">
    <property type="entry name" value="Glyco_hydro_31_C"/>
</dbReference>
<sequence length="520" mass="58879">MATVQQLHSTLQQHLTIPIHQGEYWYGGCVMDGPVYPFTQGSDYQLDMIHLNTPNQVAPAFISTAGRALWSAQPFNLQVKGNDLEIAGRSTLYLDESGHNLKDAQQTLARQTFTLGKMPPAEFFKLAQWNDWIELMYKQNQADVLKYAHGIVDHGFAPGIIMIDDLWAEYYGRWEFSIRKFPDAKGMVQELHDMGFKVMVWTCPFVTPDTPEYHDLRDQHMLIEKADGTPVIREWWNGYGALLDLSNPKTYAWYKHALTKLQTETGVDGFKFDAGDAKFYDDDDRSVMQLSKTEQTQLWGEFGLEFPYNEYRVNFKNQGAPLVNRLQDKSFEWGVNGLSELIPDTLTQGLLGYYYNCPDMIGGGEYTSFLGKKGHLDQELIVRSAQCAALMAMMQFSVAPWRVLDKEHLDLCIQAAKLHHDYADYIIALAQNAAKTGEPITRPMAYEYPETPLAFAKTQFMLGAKLLVAPVLEKGAAHKTIYFPAGKWQSIHDTHDVVTGGGEKDVPVDLSTLPAYQKID</sequence>
<dbReference type="AlphaFoldDB" id="A0A0R1X8U1"/>
<dbReference type="CDD" id="cd06592">
    <property type="entry name" value="GH31_NET37"/>
    <property type="match status" value="1"/>
</dbReference>
<evidence type="ECO:0000259" key="5">
    <source>
        <dbReference type="Pfam" id="PF01055"/>
    </source>
</evidence>
<evidence type="ECO:0008006" key="9">
    <source>
        <dbReference type="Google" id="ProtNLM"/>
    </source>
</evidence>
<dbReference type="InterPro" id="IPR050985">
    <property type="entry name" value="Alpha-glycosidase_related"/>
</dbReference>
<keyword evidence="2 4" id="KW-0378">Hydrolase</keyword>
<dbReference type="InterPro" id="IPR017853">
    <property type="entry name" value="GH"/>
</dbReference>
<feature type="domain" description="Glycosyl hydrolase family 31 C-terminal" evidence="6">
    <location>
        <begin position="437"/>
        <end position="518"/>
    </location>
</feature>
<proteinExistence type="inferred from homology"/>
<evidence type="ECO:0000256" key="1">
    <source>
        <dbReference type="ARBA" id="ARBA00007806"/>
    </source>
</evidence>
<dbReference type="PANTHER" id="PTHR43053">
    <property type="entry name" value="GLYCOSIDASE FAMILY 31"/>
    <property type="match status" value="1"/>
</dbReference>
<evidence type="ECO:0000256" key="4">
    <source>
        <dbReference type="RuleBase" id="RU361185"/>
    </source>
</evidence>
<dbReference type="OrthoDB" id="176168at2"/>
<evidence type="ECO:0000259" key="6">
    <source>
        <dbReference type="Pfam" id="PF21365"/>
    </source>
</evidence>
<dbReference type="Pfam" id="PF01055">
    <property type="entry name" value="Glyco_hydro_31_2nd"/>
    <property type="match status" value="1"/>
</dbReference>
<dbReference type="InterPro" id="IPR000322">
    <property type="entry name" value="Glyco_hydro_31_TIM"/>
</dbReference>
<dbReference type="RefSeq" id="WP_027828282.1">
    <property type="nucleotide sequence ID" value="NZ_AUEH01000016.1"/>
</dbReference>
<dbReference type="Proteomes" id="UP000050949">
    <property type="component" value="Unassembled WGS sequence"/>
</dbReference>
<dbReference type="GO" id="GO:0004553">
    <property type="term" value="F:hydrolase activity, hydrolyzing O-glycosyl compounds"/>
    <property type="evidence" value="ECO:0007669"/>
    <property type="project" value="InterPro"/>
</dbReference>
<keyword evidence="3 4" id="KW-0326">Glycosidase</keyword>
<evidence type="ECO:0000313" key="8">
    <source>
        <dbReference type="Proteomes" id="UP000050949"/>
    </source>
</evidence>
<protein>
    <recommendedName>
        <fullName evidence="9">Glycoside hydrolase</fullName>
    </recommendedName>
</protein>
<dbReference type="GO" id="GO:0005975">
    <property type="term" value="P:carbohydrate metabolic process"/>
    <property type="evidence" value="ECO:0007669"/>
    <property type="project" value="InterPro"/>
</dbReference>
<gene>
    <name evidence="7" type="ORF">FC91_GL000210</name>
</gene>
<name>A0A0R1X8U1_9LACO</name>
<dbReference type="eggNOG" id="COG1501">
    <property type="taxonomic scope" value="Bacteria"/>
</dbReference>
<dbReference type="SUPFAM" id="SSF51011">
    <property type="entry name" value="Glycosyl hydrolase domain"/>
    <property type="match status" value="1"/>
</dbReference>
<evidence type="ECO:0000256" key="2">
    <source>
        <dbReference type="ARBA" id="ARBA00022801"/>
    </source>
</evidence>
<organism evidence="7 8">
    <name type="scientific">Schleiferilactobacillus harbinensis DSM 16991</name>
    <dbReference type="NCBI Taxonomy" id="1122147"/>
    <lineage>
        <taxon>Bacteria</taxon>
        <taxon>Bacillati</taxon>
        <taxon>Bacillota</taxon>
        <taxon>Bacilli</taxon>
        <taxon>Lactobacillales</taxon>
        <taxon>Lactobacillaceae</taxon>
        <taxon>Schleiferilactobacillus</taxon>
    </lineage>
</organism>
<comment type="similarity">
    <text evidence="1 4">Belongs to the glycosyl hydrolase 31 family.</text>
</comment>
<dbReference type="Gene3D" id="3.20.20.80">
    <property type="entry name" value="Glycosidases"/>
    <property type="match status" value="1"/>
</dbReference>
<evidence type="ECO:0000256" key="3">
    <source>
        <dbReference type="ARBA" id="ARBA00023295"/>
    </source>
</evidence>
<dbReference type="PATRIC" id="fig|1122147.4.peg.220"/>
<dbReference type="SUPFAM" id="SSF51445">
    <property type="entry name" value="(Trans)glycosidases"/>
    <property type="match status" value="1"/>
</dbReference>
<evidence type="ECO:0000313" key="7">
    <source>
        <dbReference type="EMBL" id="KRM26141.1"/>
    </source>
</evidence>
<dbReference type="PANTHER" id="PTHR43053:SF4">
    <property type="entry name" value="MYOGENESIS-REGULATING GLYCOSIDASE"/>
    <property type="match status" value="1"/>
</dbReference>
<reference evidence="7 8" key="1">
    <citation type="journal article" date="2015" name="Genome Announc.">
        <title>Expanding the biotechnology potential of lactobacilli through comparative genomics of 213 strains and associated genera.</title>
        <authorList>
            <person name="Sun Z."/>
            <person name="Harris H.M."/>
            <person name="McCann A."/>
            <person name="Guo C."/>
            <person name="Argimon S."/>
            <person name="Zhang W."/>
            <person name="Yang X."/>
            <person name="Jeffery I.B."/>
            <person name="Cooney J.C."/>
            <person name="Kagawa T.F."/>
            <person name="Liu W."/>
            <person name="Song Y."/>
            <person name="Salvetti E."/>
            <person name="Wrobel A."/>
            <person name="Rasinkangas P."/>
            <person name="Parkhill J."/>
            <person name="Rea M.C."/>
            <person name="O'Sullivan O."/>
            <person name="Ritari J."/>
            <person name="Douillard F.P."/>
            <person name="Paul Ross R."/>
            <person name="Yang R."/>
            <person name="Briner A.E."/>
            <person name="Felis G.E."/>
            <person name="de Vos W.M."/>
            <person name="Barrangou R."/>
            <person name="Klaenhammer T.R."/>
            <person name="Caufield P.W."/>
            <person name="Cui Y."/>
            <person name="Zhang H."/>
            <person name="O'Toole P.W."/>
        </authorList>
    </citation>
    <scope>NUCLEOTIDE SEQUENCE [LARGE SCALE GENOMIC DNA]</scope>
    <source>
        <strain evidence="7 8">DSM 16991</strain>
    </source>
</reference>
<feature type="domain" description="Glycoside hydrolase family 31 TIM barrel" evidence="5">
    <location>
        <begin position="137"/>
        <end position="288"/>
    </location>
</feature>
<comment type="caution">
    <text evidence="7">The sequence shown here is derived from an EMBL/GenBank/DDBJ whole genome shotgun (WGS) entry which is preliminary data.</text>
</comment>
<dbReference type="Pfam" id="PF21365">
    <property type="entry name" value="Glyco_hydro_31_3rd"/>
    <property type="match status" value="1"/>
</dbReference>
<dbReference type="Gene3D" id="2.60.40.1180">
    <property type="entry name" value="Golgi alpha-mannosidase II"/>
    <property type="match status" value="1"/>
</dbReference>
<dbReference type="InterPro" id="IPR013780">
    <property type="entry name" value="Glyco_hydro_b"/>
</dbReference>
<dbReference type="EMBL" id="AZFW01000084">
    <property type="protein sequence ID" value="KRM26141.1"/>
    <property type="molecule type" value="Genomic_DNA"/>
</dbReference>